<reference evidence="3" key="1">
    <citation type="journal article" date="2023" name="Mol. Phylogenet. Evol.">
        <title>Genome-scale phylogeny and comparative genomics of the fungal order Sordariales.</title>
        <authorList>
            <person name="Hensen N."/>
            <person name="Bonometti L."/>
            <person name="Westerberg I."/>
            <person name="Brannstrom I.O."/>
            <person name="Guillou S."/>
            <person name="Cros-Aarteil S."/>
            <person name="Calhoun S."/>
            <person name="Haridas S."/>
            <person name="Kuo A."/>
            <person name="Mondo S."/>
            <person name="Pangilinan J."/>
            <person name="Riley R."/>
            <person name="LaButti K."/>
            <person name="Andreopoulos B."/>
            <person name="Lipzen A."/>
            <person name="Chen C."/>
            <person name="Yan M."/>
            <person name="Daum C."/>
            <person name="Ng V."/>
            <person name="Clum A."/>
            <person name="Steindorff A."/>
            <person name="Ohm R.A."/>
            <person name="Martin F."/>
            <person name="Silar P."/>
            <person name="Natvig D.O."/>
            <person name="Lalanne C."/>
            <person name="Gautier V."/>
            <person name="Ament-Velasquez S.L."/>
            <person name="Kruys A."/>
            <person name="Hutchinson M.I."/>
            <person name="Powell A.J."/>
            <person name="Barry K."/>
            <person name="Miller A.N."/>
            <person name="Grigoriev I.V."/>
            <person name="Debuchy R."/>
            <person name="Gladieux P."/>
            <person name="Hiltunen Thoren M."/>
            <person name="Johannesson H."/>
        </authorList>
    </citation>
    <scope>NUCLEOTIDE SEQUENCE</scope>
    <source>
        <strain evidence="3">CBS 990.96</strain>
    </source>
</reference>
<dbReference type="AlphaFoldDB" id="A0AAN6YQ81"/>
<feature type="domain" description="Ecp2 effector protein-like" evidence="2">
    <location>
        <begin position="84"/>
        <end position="185"/>
    </location>
</feature>
<reference evidence="3" key="2">
    <citation type="submission" date="2023-05" db="EMBL/GenBank/DDBJ databases">
        <authorList>
            <consortium name="Lawrence Berkeley National Laboratory"/>
            <person name="Steindorff A."/>
            <person name="Hensen N."/>
            <person name="Bonometti L."/>
            <person name="Westerberg I."/>
            <person name="Brannstrom I.O."/>
            <person name="Guillou S."/>
            <person name="Cros-Aarteil S."/>
            <person name="Calhoun S."/>
            <person name="Haridas S."/>
            <person name="Kuo A."/>
            <person name="Mondo S."/>
            <person name="Pangilinan J."/>
            <person name="Riley R."/>
            <person name="Labutti K."/>
            <person name="Andreopoulos B."/>
            <person name="Lipzen A."/>
            <person name="Chen C."/>
            <person name="Yanf M."/>
            <person name="Daum C."/>
            <person name="Ng V."/>
            <person name="Clum A."/>
            <person name="Ohm R."/>
            <person name="Martin F."/>
            <person name="Silar P."/>
            <person name="Natvig D."/>
            <person name="Lalanne C."/>
            <person name="Gautier V."/>
            <person name="Ament-Velasquez S.L."/>
            <person name="Kruys A."/>
            <person name="Hutchinson M.I."/>
            <person name="Powell A.J."/>
            <person name="Barry K."/>
            <person name="Miller A.N."/>
            <person name="Grigoriev I.V."/>
            <person name="Debuchy R."/>
            <person name="Gladieux P."/>
            <person name="Thoren M.H."/>
            <person name="Johannesson H."/>
        </authorList>
    </citation>
    <scope>NUCLEOTIDE SEQUENCE</scope>
    <source>
        <strain evidence="3">CBS 990.96</strain>
    </source>
</reference>
<gene>
    <name evidence="3" type="ORF">QBC38DRAFT_504473</name>
</gene>
<proteinExistence type="predicted"/>
<evidence type="ECO:0000313" key="3">
    <source>
        <dbReference type="EMBL" id="KAK4221930.1"/>
    </source>
</evidence>
<comment type="caution">
    <text evidence="3">The sequence shown here is derived from an EMBL/GenBank/DDBJ whole genome shotgun (WGS) entry which is preliminary data.</text>
</comment>
<evidence type="ECO:0000313" key="4">
    <source>
        <dbReference type="Proteomes" id="UP001301958"/>
    </source>
</evidence>
<dbReference type="EMBL" id="MU865503">
    <property type="protein sequence ID" value="KAK4221930.1"/>
    <property type="molecule type" value="Genomic_DNA"/>
</dbReference>
<feature type="chain" id="PRO_5042838325" evidence="1">
    <location>
        <begin position="16"/>
        <end position="202"/>
    </location>
</feature>
<sequence>MLFANILAFATAVTAAAVSKTATSPDGYVYDVVDESLYVADTITLPDGNTTTVLIHPSLKFKRGVDTSDKLDKRLGWSSGSPDRCGASSFINKSSGGSPVTGDCEAIRNHYQHANGYFTAASWDLGSHWTRLVITGSCVFGIKSGNQGGIHVGSTDIYDLTRDAINMYRTNWNPSRIGAEGHMGCNVMIGGTAAVDWAIFHN</sequence>
<keyword evidence="1" id="KW-0732">Signal</keyword>
<name>A0AAN6YQ81_9PEZI</name>
<dbReference type="Proteomes" id="UP001301958">
    <property type="component" value="Unassembled WGS sequence"/>
</dbReference>
<dbReference type="Pfam" id="PF14856">
    <property type="entry name" value="Hce2"/>
    <property type="match status" value="1"/>
</dbReference>
<organism evidence="3 4">
    <name type="scientific">Podospora fimiseda</name>
    <dbReference type="NCBI Taxonomy" id="252190"/>
    <lineage>
        <taxon>Eukaryota</taxon>
        <taxon>Fungi</taxon>
        <taxon>Dikarya</taxon>
        <taxon>Ascomycota</taxon>
        <taxon>Pezizomycotina</taxon>
        <taxon>Sordariomycetes</taxon>
        <taxon>Sordariomycetidae</taxon>
        <taxon>Sordariales</taxon>
        <taxon>Podosporaceae</taxon>
        <taxon>Podospora</taxon>
    </lineage>
</organism>
<keyword evidence="4" id="KW-1185">Reference proteome</keyword>
<evidence type="ECO:0000259" key="2">
    <source>
        <dbReference type="Pfam" id="PF14856"/>
    </source>
</evidence>
<dbReference type="InterPro" id="IPR029226">
    <property type="entry name" value="Ecp2-like"/>
</dbReference>
<evidence type="ECO:0000256" key="1">
    <source>
        <dbReference type="SAM" id="SignalP"/>
    </source>
</evidence>
<protein>
    <submittedName>
        <fullName evidence="3">Necrosis-inducing factor-domain-containing protein</fullName>
    </submittedName>
</protein>
<feature type="signal peptide" evidence="1">
    <location>
        <begin position="1"/>
        <end position="15"/>
    </location>
</feature>
<accession>A0AAN6YQ81</accession>